<dbReference type="PROSITE" id="PS00086">
    <property type="entry name" value="CYTOCHROME_P450"/>
    <property type="match status" value="1"/>
</dbReference>
<dbReference type="CDD" id="cd11058">
    <property type="entry name" value="CYP60B-like"/>
    <property type="match status" value="1"/>
</dbReference>
<dbReference type="STRING" id="1036611.A0A1L9PUV0"/>
<evidence type="ECO:0000313" key="10">
    <source>
        <dbReference type="EMBL" id="OJJ05334.1"/>
    </source>
</evidence>
<evidence type="ECO:0000256" key="5">
    <source>
        <dbReference type="ARBA" id="ARBA00023002"/>
    </source>
</evidence>
<reference evidence="11" key="1">
    <citation type="journal article" date="2017" name="Genome Biol.">
        <title>Comparative genomics reveals high biological diversity and specific adaptations in the industrially and medically important fungal genus Aspergillus.</title>
        <authorList>
            <person name="de Vries R.P."/>
            <person name="Riley R."/>
            <person name="Wiebenga A."/>
            <person name="Aguilar-Osorio G."/>
            <person name="Amillis S."/>
            <person name="Uchima C.A."/>
            <person name="Anderluh G."/>
            <person name="Asadollahi M."/>
            <person name="Askin M."/>
            <person name="Barry K."/>
            <person name="Battaglia E."/>
            <person name="Bayram O."/>
            <person name="Benocci T."/>
            <person name="Braus-Stromeyer S.A."/>
            <person name="Caldana C."/>
            <person name="Canovas D."/>
            <person name="Cerqueira G.C."/>
            <person name="Chen F."/>
            <person name="Chen W."/>
            <person name="Choi C."/>
            <person name="Clum A."/>
            <person name="Dos Santos R.A."/>
            <person name="Damasio A.R."/>
            <person name="Diallinas G."/>
            <person name="Emri T."/>
            <person name="Fekete E."/>
            <person name="Flipphi M."/>
            <person name="Freyberg S."/>
            <person name="Gallo A."/>
            <person name="Gournas C."/>
            <person name="Habgood R."/>
            <person name="Hainaut M."/>
            <person name="Harispe M.L."/>
            <person name="Henrissat B."/>
            <person name="Hilden K.S."/>
            <person name="Hope R."/>
            <person name="Hossain A."/>
            <person name="Karabika E."/>
            <person name="Karaffa L."/>
            <person name="Karanyi Z."/>
            <person name="Krasevec N."/>
            <person name="Kuo A."/>
            <person name="Kusch H."/>
            <person name="LaButti K."/>
            <person name="Lagendijk E.L."/>
            <person name="Lapidus A."/>
            <person name="Levasseur A."/>
            <person name="Lindquist E."/>
            <person name="Lipzen A."/>
            <person name="Logrieco A.F."/>
            <person name="MacCabe A."/>
            <person name="Maekelae M.R."/>
            <person name="Malavazi I."/>
            <person name="Melin P."/>
            <person name="Meyer V."/>
            <person name="Mielnichuk N."/>
            <person name="Miskei M."/>
            <person name="Molnar A.P."/>
            <person name="Mule G."/>
            <person name="Ngan C.Y."/>
            <person name="Orejas M."/>
            <person name="Orosz E."/>
            <person name="Ouedraogo J.P."/>
            <person name="Overkamp K.M."/>
            <person name="Park H.-S."/>
            <person name="Perrone G."/>
            <person name="Piumi F."/>
            <person name="Punt P.J."/>
            <person name="Ram A.F."/>
            <person name="Ramon A."/>
            <person name="Rauscher S."/>
            <person name="Record E."/>
            <person name="Riano-Pachon D.M."/>
            <person name="Robert V."/>
            <person name="Roehrig J."/>
            <person name="Ruller R."/>
            <person name="Salamov A."/>
            <person name="Salih N.S."/>
            <person name="Samson R.A."/>
            <person name="Sandor E."/>
            <person name="Sanguinetti M."/>
            <person name="Schuetze T."/>
            <person name="Sepcic K."/>
            <person name="Shelest E."/>
            <person name="Sherlock G."/>
            <person name="Sophianopoulou V."/>
            <person name="Squina F.M."/>
            <person name="Sun H."/>
            <person name="Susca A."/>
            <person name="Todd R.B."/>
            <person name="Tsang A."/>
            <person name="Unkles S.E."/>
            <person name="van de Wiele N."/>
            <person name="van Rossen-Uffink D."/>
            <person name="Oliveira J.V."/>
            <person name="Vesth T.C."/>
            <person name="Visser J."/>
            <person name="Yu J.-H."/>
            <person name="Zhou M."/>
            <person name="Andersen M.R."/>
            <person name="Archer D.B."/>
            <person name="Baker S.E."/>
            <person name="Benoit I."/>
            <person name="Brakhage A.A."/>
            <person name="Braus G.H."/>
            <person name="Fischer R."/>
            <person name="Frisvad J.C."/>
            <person name="Goldman G.H."/>
            <person name="Houbraken J."/>
            <person name="Oakley B."/>
            <person name="Pocsi I."/>
            <person name="Scazzocchio C."/>
            <person name="Seiboth B."/>
            <person name="vanKuyk P.A."/>
            <person name="Wortman J."/>
            <person name="Dyer P.S."/>
            <person name="Grigoriev I.V."/>
        </authorList>
    </citation>
    <scope>NUCLEOTIDE SEQUENCE [LARGE SCALE GENOMIC DNA]</scope>
    <source>
        <strain evidence="11">CBS 583.65</strain>
    </source>
</reference>
<evidence type="ECO:0000256" key="7">
    <source>
        <dbReference type="ARBA" id="ARBA00023033"/>
    </source>
</evidence>
<evidence type="ECO:0000256" key="3">
    <source>
        <dbReference type="ARBA" id="ARBA00022617"/>
    </source>
</evidence>
<evidence type="ECO:0000256" key="8">
    <source>
        <dbReference type="PIRSR" id="PIRSR602401-1"/>
    </source>
</evidence>
<evidence type="ECO:0000313" key="11">
    <source>
        <dbReference type="Proteomes" id="UP000184073"/>
    </source>
</evidence>
<keyword evidence="7 9" id="KW-0503">Monooxygenase</keyword>
<dbReference type="InterPro" id="IPR002401">
    <property type="entry name" value="Cyt_P450_E_grp-I"/>
</dbReference>
<evidence type="ECO:0000256" key="6">
    <source>
        <dbReference type="ARBA" id="ARBA00023004"/>
    </source>
</evidence>
<dbReference type="RefSeq" id="XP_040671096.1">
    <property type="nucleotide sequence ID" value="XM_040815043.1"/>
</dbReference>
<dbReference type="EMBL" id="KV878132">
    <property type="protein sequence ID" value="OJJ05334.1"/>
    <property type="molecule type" value="Genomic_DNA"/>
</dbReference>
<keyword evidence="4 8" id="KW-0479">Metal-binding</keyword>
<dbReference type="Pfam" id="PF00067">
    <property type="entry name" value="p450"/>
    <property type="match status" value="1"/>
</dbReference>
<feature type="binding site" description="axial binding residue" evidence="8">
    <location>
        <position position="439"/>
    </location>
    <ligand>
        <name>heme</name>
        <dbReference type="ChEBI" id="CHEBI:30413"/>
    </ligand>
    <ligandPart>
        <name>Fe</name>
        <dbReference type="ChEBI" id="CHEBI:18248"/>
    </ligandPart>
</feature>
<dbReference type="PRINTS" id="PR00385">
    <property type="entry name" value="P450"/>
</dbReference>
<dbReference type="GO" id="GO:0016705">
    <property type="term" value="F:oxidoreductase activity, acting on paired donors, with incorporation or reduction of molecular oxygen"/>
    <property type="evidence" value="ECO:0007669"/>
    <property type="project" value="InterPro"/>
</dbReference>
<keyword evidence="11" id="KW-1185">Reference proteome</keyword>
<dbReference type="InterPro" id="IPR017972">
    <property type="entry name" value="Cyt_P450_CS"/>
</dbReference>
<evidence type="ECO:0000256" key="4">
    <source>
        <dbReference type="ARBA" id="ARBA00022723"/>
    </source>
</evidence>
<dbReference type="Gene3D" id="1.10.630.10">
    <property type="entry name" value="Cytochrome P450"/>
    <property type="match status" value="1"/>
</dbReference>
<sequence length="497" mass="56629">MRLTVVLAWCQLTIVCLSIIRTLYLHPLHNLLGPKTWIAFPILRYISSVRGRLEIDMRTFHGKYGEAVRFGPDQVSFITAQAWKDIYRHGHGDEQLPKVLHSTSNPSDIISARNADHSRFRRALSHAFSARGLQAQEPILRGYVDKLIQRLDEIAASPTPVTNMVKWYNLTGFDLIGDLAFGESFGGLDSGEYHHWVATIFKAMQGMAFVKLRDAYPLLFRILSPWLASESLMEARERQIEYSTLTVRKRLQNSLNRGPADFMDSMLRHHGDKEKGMTDKEIEANANILIIAGSETTATLLSGVTYWLLRTPDALRKVTDEIRSSIKSDTDITFRTTSHLPYMLACLTEALRIYPPVPGGLERSTLPPNPVNISGYMIPPGTKVSVHQLSAYRSPLNFHRASEFLPERWLPCAKEDPSSPFYHDNRDVLQPFSVGPRNCIGRNLANAEMRMILARVLWNFDLKLCPESTSGWEEQRSFMLWEKKPLMCFVKRREGLE</sequence>
<comment type="cofactor">
    <cofactor evidence="1 8">
        <name>heme</name>
        <dbReference type="ChEBI" id="CHEBI:30413"/>
    </cofactor>
</comment>
<comment type="similarity">
    <text evidence="2 9">Belongs to the cytochrome P450 family.</text>
</comment>
<dbReference type="GeneID" id="63730554"/>
<dbReference type="GO" id="GO:0044550">
    <property type="term" value="P:secondary metabolite biosynthetic process"/>
    <property type="evidence" value="ECO:0007669"/>
    <property type="project" value="UniProtKB-ARBA"/>
</dbReference>
<dbReference type="PANTHER" id="PTHR24305:SF230">
    <property type="entry name" value="P450, PUTATIVE (EUROFUNG)-RELATED"/>
    <property type="match status" value="1"/>
</dbReference>
<dbReference type="InterPro" id="IPR036396">
    <property type="entry name" value="Cyt_P450_sf"/>
</dbReference>
<evidence type="ECO:0000256" key="2">
    <source>
        <dbReference type="ARBA" id="ARBA00010617"/>
    </source>
</evidence>
<dbReference type="AlphaFoldDB" id="A0A1L9PUV0"/>
<dbReference type="GO" id="GO:0004497">
    <property type="term" value="F:monooxygenase activity"/>
    <property type="evidence" value="ECO:0007669"/>
    <property type="project" value="UniProtKB-KW"/>
</dbReference>
<proteinExistence type="inferred from homology"/>
<keyword evidence="6 8" id="KW-0408">Iron</keyword>
<keyword evidence="3 8" id="KW-0349">Heme</keyword>
<evidence type="ECO:0000256" key="9">
    <source>
        <dbReference type="RuleBase" id="RU000461"/>
    </source>
</evidence>
<dbReference type="GO" id="GO:0020037">
    <property type="term" value="F:heme binding"/>
    <property type="evidence" value="ECO:0007669"/>
    <property type="project" value="InterPro"/>
</dbReference>
<dbReference type="InterPro" id="IPR001128">
    <property type="entry name" value="Cyt_P450"/>
</dbReference>
<keyword evidence="5 9" id="KW-0560">Oxidoreductase</keyword>
<dbReference type="VEuPathDB" id="FungiDB:ASPVEDRAFT_55249"/>
<dbReference type="PANTHER" id="PTHR24305">
    <property type="entry name" value="CYTOCHROME P450"/>
    <property type="match status" value="1"/>
</dbReference>
<dbReference type="OrthoDB" id="1470350at2759"/>
<dbReference type="GO" id="GO:0005506">
    <property type="term" value="F:iron ion binding"/>
    <property type="evidence" value="ECO:0007669"/>
    <property type="project" value="InterPro"/>
</dbReference>
<name>A0A1L9PUV0_ASPVE</name>
<protein>
    <recommendedName>
        <fullName evidence="12">Cytochrome P450</fullName>
    </recommendedName>
</protein>
<evidence type="ECO:0008006" key="12">
    <source>
        <dbReference type="Google" id="ProtNLM"/>
    </source>
</evidence>
<dbReference type="SUPFAM" id="SSF48264">
    <property type="entry name" value="Cytochrome P450"/>
    <property type="match status" value="1"/>
</dbReference>
<dbReference type="InterPro" id="IPR050121">
    <property type="entry name" value="Cytochrome_P450_monoxygenase"/>
</dbReference>
<dbReference type="PRINTS" id="PR00463">
    <property type="entry name" value="EP450I"/>
</dbReference>
<accession>A0A1L9PUV0</accession>
<dbReference type="Proteomes" id="UP000184073">
    <property type="component" value="Unassembled WGS sequence"/>
</dbReference>
<evidence type="ECO:0000256" key="1">
    <source>
        <dbReference type="ARBA" id="ARBA00001971"/>
    </source>
</evidence>
<gene>
    <name evidence="10" type="ORF">ASPVEDRAFT_55249</name>
</gene>
<organism evidence="10 11">
    <name type="scientific">Aspergillus versicolor CBS 583.65</name>
    <dbReference type="NCBI Taxonomy" id="1036611"/>
    <lineage>
        <taxon>Eukaryota</taxon>
        <taxon>Fungi</taxon>
        <taxon>Dikarya</taxon>
        <taxon>Ascomycota</taxon>
        <taxon>Pezizomycotina</taxon>
        <taxon>Eurotiomycetes</taxon>
        <taxon>Eurotiomycetidae</taxon>
        <taxon>Eurotiales</taxon>
        <taxon>Aspergillaceae</taxon>
        <taxon>Aspergillus</taxon>
        <taxon>Aspergillus subgen. Nidulantes</taxon>
    </lineage>
</organism>